<proteinExistence type="predicted"/>
<name>A0A2W4XIG9_9CYAN</name>
<reference evidence="1 2" key="2">
    <citation type="submission" date="2018-06" db="EMBL/GenBank/DDBJ databases">
        <title>Metagenomic assembly of (sub)arctic Cyanobacteria and their associated microbiome from non-axenic cultures.</title>
        <authorList>
            <person name="Baurain D."/>
        </authorList>
    </citation>
    <scope>NUCLEOTIDE SEQUENCE [LARGE SCALE GENOMIC DNA]</scope>
    <source>
        <strain evidence="1">ULC027bin1</strain>
    </source>
</reference>
<dbReference type="InterPro" id="IPR023214">
    <property type="entry name" value="HAD_sf"/>
</dbReference>
<dbReference type="InterPro" id="IPR041492">
    <property type="entry name" value="HAD_2"/>
</dbReference>
<dbReference type="SUPFAM" id="SSF56784">
    <property type="entry name" value="HAD-like"/>
    <property type="match status" value="1"/>
</dbReference>
<dbReference type="PANTHER" id="PTHR43434:SF1">
    <property type="entry name" value="PHOSPHOGLYCOLATE PHOSPHATASE"/>
    <property type="match status" value="1"/>
</dbReference>
<dbReference type="InterPro" id="IPR036412">
    <property type="entry name" value="HAD-like_sf"/>
</dbReference>
<dbReference type="Proteomes" id="UP000249794">
    <property type="component" value="Unassembled WGS sequence"/>
</dbReference>
<dbReference type="CDD" id="cd01427">
    <property type="entry name" value="HAD_like"/>
    <property type="match status" value="1"/>
</dbReference>
<evidence type="ECO:0000313" key="1">
    <source>
        <dbReference type="EMBL" id="PZO57190.1"/>
    </source>
</evidence>
<organism evidence="1 2">
    <name type="scientific">Phormidesmis priestleyi</name>
    <dbReference type="NCBI Taxonomy" id="268141"/>
    <lineage>
        <taxon>Bacteria</taxon>
        <taxon>Bacillati</taxon>
        <taxon>Cyanobacteriota</taxon>
        <taxon>Cyanophyceae</taxon>
        <taxon>Leptolyngbyales</taxon>
        <taxon>Leptolyngbyaceae</taxon>
        <taxon>Phormidesmis</taxon>
    </lineage>
</organism>
<dbReference type="EMBL" id="QBMP01000055">
    <property type="protein sequence ID" value="PZO57190.1"/>
    <property type="molecule type" value="Genomic_DNA"/>
</dbReference>
<evidence type="ECO:0000313" key="2">
    <source>
        <dbReference type="Proteomes" id="UP000249794"/>
    </source>
</evidence>
<reference evidence="2" key="1">
    <citation type="submission" date="2018-04" db="EMBL/GenBank/DDBJ databases">
        <authorList>
            <person name="Cornet L."/>
        </authorList>
    </citation>
    <scope>NUCLEOTIDE SEQUENCE [LARGE SCALE GENOMIC DNA]</scope>
</reference>
<dbReference type="PANTHER" id="PTHR43434">
    <property type="entry name" value="PHOSPHOGLYCOLATE PHOSPHATASE"/>
    <property type="match status" value="1"/>
</dbReference>
<dbReference type="GO" id="GO:0008967">
    <property type="term" value="F:phosphoglycolate phosphatase activity"/>
    <property type="evidence" value="ECO:0007669"/>
    <property type="project" value="TreeGrafter"/>
</dbReference>
<comment type="caution">
    <text evidence="1">The sequence shown here is derived from an EMBL/GenBank/DDBJ whole genome shotgun (WGS) entry which is preliminary data.</text>
</comment>
<dbReference type="Gene3D" id="3.40.50.1000">
    <property type="entry name" value="HAD superfamily/HAD-like"/>
    <property type="match status" value="1"/>
</dbReference>
<gene>
    <name evidence="1" type="ORF">DCF15_07400</name>
</gene>
<dbReference type="InterPro" id="IPR050155">
    <property type="entry name" value="HAD-like_hydrolase_sf"/>
</dbReference>
<dbReference type="Pfam" id="PF13419">
    <property type="entry name" value="HAD_2"/>
    <property type="match status" value="1"/>
</dbReference>
<dbReference type="GO" id="GO:0005829">
    <property type="term" value="C:cytosol"/>
    <property type="evidence" value="ECO:0007669"/>
    <property type="project" value="TreeGrafter"/>
</dbReference>
<protein>
    <submittedName>
        <fullName evidence="1">HAD family hydrolase</fullName>
    </submittedName>
</protein>
<accession>A0A2W4XIG9</accession>
<sequence>MTVRNFSLTALPVTHSVWGASRQVVFCDFDGPIVDVSERYYQTYLKGLLAVEQLYEEQIIKHYQEPKISPKARAEALSKAEFWELKQNRTADIEIMLRSGLASELHQPFMQQIERMVNHPSLLRLDRVQPSAQAALHYMKGNGLRLVLVTLRHPRQVEDFLQTHQLAHLIDQVYGVADLNAAQANRVEQKCALLATAIAQQTAQGHRVTGSWMIGDTEADVLAGQAMNLSTAALSCGIRSAAYLKALQPSKLYGGLLSAAGKVVASAMLQAA</sequence>
<dbReference type="AlphaFoldDB" id="A0A2W4XIG9"/>
<dbReference type="GO" id="GO:0006281">
    <property type="term" value="P:DNA repair"/>
    <property type="evidence" value="ECO:0007669"/>
    <property type="project" value="TreeGrafter"/>
</dbReference>
<keyword evidence="1" id="KW-0378">Hydrolase</keyword>